<feature type="domain" description="VTC" evidence="1">
    <location>
        <begin position="9"/>
        <end position="223"/>
    </location>
</feature>
<sequence>MGNASVFQRVEKKYQMSEEQYARFLQKTKELIHEDEFGLHTIHNIYFDTPNYGLIRSSLEKPKYKEKFRMRGYGTVTQDSEIFLEIKKKYQGVVYKRRTCVSYKEAERYVSEGVLPEGSDQIMREIDYFFQFYKPQPQVYLAYDRVAYVGNEDDQLRITIDRNIRSRYERLELGYTGGCRSLNPGTYLMEIKVAMAYPVWLSRILAELQIYPISFSKYGNVYANSVLSGELHPWLREAGGQQMSENRKKQREKEKESCLQVYSAV</sequence>
<gene>
    <name evidence="2" type="ORF">LIZ65_15975</name>
</gene>
<organism evidence="2 3">
    <name type="scientific">Bariatricus massiliensis</name>
    <dbReference type="NCBI Taxonomy" id="1745713"/>
    <lineage>
        <taxon>Bacteria</taxon>
        <taxon>Bacillati</taxon>
        <taxon>Bacillota</taxon>
        <taxon>Clostridia</taxon>
        <taxon>Lachnospirales</taxon>
        <taxon>Lachnospiraceae</taxon>
        <taxon>Bariatricus</taxon>
    </lineage>
</organism>
<dbReference type="Proteomes" id="UP001299546">
    <property type="component" value="Unassembled WGS sequence"/>
</dbReference>
<evidence type="ECO:0000313" key="2">
    <source>
        <dbReference type="EMBL" id="MCB7388786.1"/>
    </source>
</evidence>
<proteinExistence type="predicted"/>
<evidence type="ECO:0000313" key="3">
    <source>
        <dbReference type="Proteomes" id="UP001299546"/>
    </source>
</evidence>
<dbReference type="InterPro" id="IPR018966">
    <property type="entry name" value="VTC_domain"/>
</dbReference>
<evidence type="ECO:0000259" key="1">
    <source>
        <dbReference type="Pfam" id="PF09359"/>
    </source>
</evidence>
<accession>A0ABS8DK15</accession>
<dbReference type="EMBL" id="JAJCIS010000015">
    <property type="protein sequence ID" value="MCB7388786.1"/>
    <property type="molecule type" value="Genomic_DNA"/>
</dbReference>
<name>A0ABS8DK15_9FIRM</name>
<dbReference type="CDD" id="cd07750">
    <property type="entry name" value="PolyPPase_VTC_like"/>
    <property type="match status" value="1"/>
</dbReference>
<comment type="caution">
    <text evidence="2">The sequence shown here is derived from an EMBL/GenBank/DDBJ whole genome shotgun (WGS) entry which is preliminary data.</text>
</comment>
<dbReference type="RefSeq" id="WP_066738291.1">
    <property type="nucleotide sequence ID" value="NZ_JAJCIQ010000015.1"/>
</dbReference>
<protein>
    <submittedName>
        <fullName evidence="2">Polyphosphate polymerase domain-containing protein</fullName>
    </submittedName>
</protein>
<dbReference type="Pfam" id="PF09359">
    <property type="entry name" value="VTC"/>
    <property type="match status" value="1"/>
</dbReference>
<dbReference type="InterPro" id="IPR042267">
    <property type="entry name" value="VTC_sf"/>
</dbReference>
<dbReference type="InterPro" id="IPR033469">
    <property type="entry name" value="CYTH-like_dom_sf"/>
</dbReference>
<dbReference type="Gene3D" id="3.20.100.30">
    <property type="entry name" value="VTC, catalytic tunnel domain"/>
    <property type="match status" value="1"/>
</dbReference>
<reference evidence="2 3" key="1">
    <citation type="submission" date="2021-10" db="EMBL/GenBank/DDBJ databases">
        <title>Collection of gut derived symbiotic bacterial strains cultured from healthy donors.</title>
        <authorList>
            <person name="Lin H."/>
            <person name="Littmann E."/>
            <person name="Kohout C."/>
            <person name="Pamer E.G."/>
        </authorList>
    </citation>
    <scope>NUCLEOTIDE SEQUENCE [LARGE SCALE GENOMIC DNA]</scope>
    <source>
        <strain evidence="2 3">DFI.1.165</strain>
    </source>
</reference>
<dbReference type="SUPFAM" id="SSF55154">
    <property type="entry name" value="CYTH-like phosphatases"/>
    <property type="match status" value="1"/>
</dbReference>
<keyword evidence="3" id="KW-1185">Reference proteome</keyword>